<dbReference type="InterPro" id="IPR036188">
    <property type="entry name" value="FAD/NAD-bd_sf"/>
</dbReference>
<keyword evidence="5" id="KW-0560">Oxidoreductase</keyword>
<comment type="similarity">
    <text evidence="2">Belongs to the GMC oxidoreductase family.</text>
</comment>
<organism evidence="7 8">
    <name type="scientific">Riemerella anatipestifer</name>
    <name type="common">Moraxella anatipestifer</name>
    <dbReference type="NCBI Taxonomy" id="34085"/>
    <lineage>
        <taxon>Bacteria</taxon>
        <taxon>Pseudomonadati</taxon>
        <taxon>Bacteroidota</taxon>
        <taxon>Flavobacteriia</taxon>
        <taxon>Flavobacteriales</taxon>
        <taxon>Weeksellaceae</taxon>
        <taxon>Riemerella</taxon>
    </lineage>
</organism>
<dbReference type="PANTHER" id="PTHR47470:SF1">
    <property type="entry name" value="FAD-DEPENDENT OXIDOREDUCTASE 2 FAD BINDING DOMAIN-CONTAINING PROTEIN"/>
    <property type="match status" value="1"/>
</dbReference>
<dbReference type="InterPro" id="IPR000172">
    <property type="entry name" value="GMC_OxRdtase_N"/>
</dbReference>
<dbReference type="RefSeq" id="WP_154212594.1">
    <property type="nucleotide sequence ID" value="NZ_CP033039.1"/>
</dbReference>
<evidence type="ECO:0000256" key="5">
    <source>
        <dbReference type="ARBA" id="ARBA00023002"/>
    </source>
</evidence>
<feature type="domain" description="Glucose-methanol-choline oxidoreductase N-terminal" evidence="6">
    <location>
        <begin position="130"/>
        <end position="331"/>
    </location>
</feature>
<gene>
    <name evidence="7" type="ORF">OKE68_11415</name>
</gene>
<comment type="caution">
    <text evidence="7">The sequence shown here is derived from an EMBL/GenBank/DDBJ whole genome shotgun (WGS) entry which is preliminary data.</text>
</comment>
<dbReference type="Pfam" id="PF00732">
    <property type="entry name" value="GMC_oxred_N"/>
    <property type="match status" value="1"/>
</dbReference>
<evidence type="ECO:0000313" key="7">
    <source>
        <dbReference type="EMBL" id="MCW0524914.1"/>
    </source>
</evidence>
<dbReference type="Gene3D" id="3.50.50.60">
    <property type="entry name" value="FAD/NAD(P)-binding domain"/>
    <property type="match status" value="1"/>
</dbReference>
<proteinExistence type="inferred from homology"/>
<reference evidence="7" key="1">
    <citation type="submission" date="2022-10" db="EMBL/GenBank/DDBJ databases">
        <title>Sifting through the core-genome to identify putative cross-protective antigens against Riemerella anatipestifer.</title>
        <authorList>
            <person name="Zheng X."/>
            <person name="Zhang W."/>
        </authorList>
    </citation>
    <scope>NUCLEOTIDE SEQUENCE</scope>
    <source>
        <strain evidence="7">ZWRA178</strain>
    </source>
</reference>
<sequence>MNRKEFLTKLGLTSFGLLIGRSMIGKQLLLPTYINGGHFTNILVGTGYGNAVVAERLANAGHQVLMIEMGLDWEGYKLKNPHFKFYKMTSPGKESTWMNKSTQAPIGLGNMNSFDKFTGILERKDFTNIKIYLGRGVGGGSLVNGGMTVTPKKEYLKEVYDKVGVSLPVDELYDTYFPLANHSLGKNLVPDDVYNSEWYTFSRMGIEEGANSGFTPVIVPNLYDFDYMRDEIAGKVPRSATNVEVIYGNNYGKRDLTKTYLKRALDTGNVTIIPQHKVDYIEALPSGEYALVVKQIDTLNREVGVKKFTCDKLYLGAGSLGTTELLLKSKALNKLPNINDEVGKYWGNNGNTMASRYTAFVLGHHSRGNYQSTMPVRGLDNFNDVNYPFFAEIAPMPVFGTYTALYLVVSKVDKFGSITYDLDKQKIALDWDTTHNNHMRKNAEYFLSKMNQNGSTGWFNNKYVNNTILLPKNGVDETICYHPLGGCVLGKVTDLHGRVHGYNNLYVTGGSLIPGSLGVNPYVTITALSEYCIDTILKNDY</sequence>
<evidence type="ECO:0000256" key="1">
    <source>
        <dbReference type="ARBA" id="ARBA00001974"/>
    </source>
</evidence>
<dbReference type="Proteomes" id="UP001207440">
    <property type="component" value="Unassembled WGS sequence"/>
</dbReference>
<protein>
    <submittedName>
        <fullName evidence="7">GMC oxidoreductase</fullName>
    </submittedName>
</protein>
<evidence type="ECO:0000259" key="6">
    <source>
        <dbReference type="Pfam" id="PF00732"/>
    </source>
</evidence>
<dbReference type="AlphaFoldDB" id="A0AAP3AQK6"/>
<dbReference type="SUPFAM" id="SSF54373">
    <property type="entry name" value="FAD-linked reductases, C-terminal domain"/>
    <property type="match status" value="1"/>
</dbReference>
<dbReference type="GO" id="GO:0016614">
    <property type="term" value="F:oxidoreductase activity, acting on CH-OH group of donors"/>
    <property type="evidence" value="ECO:0007669"/>
    <property type="project" value="InterPro"/>
</dbReference>
<comment type="cofactor">
    <cofactor evidence="1">
        <name>FAD</name>
        <dbReference type="ChEBI" id="CHEBI:57692"/>
    </cofactor>
</comment>
<keyword evidence="4" id="KW-0274">FAD</keyword>
<name>A0AAP3AQK6_RIEAN</name>
<keyword evidence="3" id="KW-0285">Flavoprotein</keyword>
<evidence type="ECO:0000256" key="4">
    <source>
        <dbReference type="ARBA" id="ARBA00022827"/>
    </source>
</evidence>
<dbReference type="SUPFAM" id="SSF51905">
    <property type="entry name" value="FAD/NAD(P)-binding domain"/>
    <property type="match status" value="1"/>
</dbReference>
<evidence type="ECO:0000256" key="3">
    <source>
        <dbReference type="ARBA" id="ARBA00022630"/>
    </source>
</evidence>
<dbReference type="InterPro" id="IPR052542">
    <property type="entry name" value="Cholesterol_Oxidase"/>
</dbReference>
<dbReference type="Pfam" id="PF22500">
    <property type="entry name" value="GMC_oxred_C_1st"/>
    <property type="match status" value="1"/>
</dbReference>
<dbReference type="EMBL" id="JAOZYT010000125">
    <property type="protein sequence ID" value="MCW0524914.1"/>
    <property type="molecule type" value="Genomic_DNA"/>
</dbReference>
<evidence type="ECO:0000313" key="8">
    <source>
        <dbReference type="Proteomes" id="UP001207440"/>
    </source>
</evidence>
<dbReference type="PANTHER" id="PTHR47470">
    <property type="entry name" value="CHOLESTEROL OXIDASE"/>
    <property type="match status" value="1"/>
</dbReference>
<evidence type="ECO:0000256" key="2">
    <source>
        <dbReference type="ARBA" id="ARBA00010790"/>
    </source>
</evidence>
<dbReference type="GO" id="GO:0050660">
    <property type="term" value="F:flavin adenine dinucleotide binding"/>
    <property type="evidence" value="ECO:0007669"/>
    <property type="project" value="InterPro"/>
</dbReference>
<accession>A0AAP3AQK6</accession>
<dbReference type="Gene3D" id="3.30.410.10">
    <property type="entry name" value="Cholesterol Oxidase, domain 2"/>
    <property type="match status" value="1"/>
</dbReference>